<dbReference type="Proteomes" id="UP000824071">
    <property type="component" value="Unassembled WGS sequence"/>
</dbReference>
<keyword evidence="1" id="KW-1133">Transmembrane helix</keyword>
<evidence type="ECO:0000256" key="1">
    <source>
        <dbReference type="SAM" id="Phobius"/>
    </source>
</evidence>
<proteinExistence type="predicted"/>
<gene>
    <name evidence="2" type="ORF">IAC53_00360</name>
</gene>
<accession>A0A9D1IDN9</accession>
<name>A0A9D1IDN9_9FIRM</name>
<evidence type="ECO:0008006" key="4">
    <source>
        <dbReference type="Google" id="ProtNLM"/>
    </source>
</evidence>
<keyword evidence="1" id="KW-0472">Membrane</keyword>
<feature type="transmembrane region" description="Helical" evidence="1">
    <location>
        <begin position="26"/>
        <end position="52"/>
    </location>
</feature>
<reference evidence="2" key="1">
    <citation type="submission" date="2020-10" db="EMBL/GenBank/DDBJ databases">
        <authorList>
            <person name="Gilroy R."/>
        </authorList>
    </citation>
    <scope>NUCLEOTIDE SEQUENCE</scope>
    <source>
        <strain evidence="2">ChiGjej1B1-19959</strain>
    </source>
</reference>
<comment type="caution">
    <text evidence="2">The sequence shown here is derived from an EMBL/GenBank/DDBJ whole genome shotgun (WGS) entry which is preliminary data.</text>
</comment>
<dbReference type="EMBL" id="DVMW01000002">
    <property type="protein sequence ID" value="HIU35055.1"/>
    <property type="molecule type" value="Genomic_DNA"/>
</dbReference>
<sequence>MDKQDAKARIAAFTEKHKEIWKFIKFTFTGASTSVLEMAVFALLQYVIFASLREAPVGDSAVLDFLGIEYKGYMYSYFISATIGYAAAYVMNRKLTFKADANPVLSTVLYAIMVVCTIAFNTWFGSFIGTWVTNNGWNNFWVDMLVKLIVMTVPTLWTYPLNRFVIHRKKKSDKEA</sequence>
<feature type="transmembrane region" description="Helical" evidence="1">
    <location>
        <begin position="104"/>
        <end position="124"/>
    </location>
</feature>
<feature type="transmembrane region" description="Helical" evidence="1">
    <location>
        <begin position="72"/>
        <end position="92"/>
    </location>
</feature>
<evidence type="ECO:0000313" key="2">
    <source>
        <dbReference type="EMBL" id="HIU35055.1"/>
    </source>
</evidence>
<dbReference type="AlphaFoldDB" id="A0A9D1IDN9"/>
<reference evidence="2" key="2">
    <citation type="journal article" date="2021" name="PeerJ">
        <title>Extensive microbial diversity within the chicken gut microbiome revealed by metagenomics and culture.</title>
        <authorList>
            <person name="Gilroy R."/>
            <person name="Ravi A."/>
            <person name="Getino M."/>
            <person name="Pursley I."/>
            <person name="Horton D.L."/>
            <person name="Alikhan N.F."/>
            <person name="Baker D."/>
            <person name="Gharbi K."/>
            <person name="Hall N."/>
            <person name="Watson M."/>
            <person name="Adriaenssens E.M."/>
            <person name="Foster-Nyarko E."/>
            <person name="Jarju S."/>
            <person name="Secka A."/>
            <person name="Antonio M."/>
            <person name="Oren A."/>
            <person name="Chaudhuri R.R."/>
            <person name="La Ragione R."/>
            <person name="Hildebrand F."/>
            <person name="Pallen M.J."/>
        </authorList>
    </citation>
    <scope>NUCLEOTIDE SEQUENCE</scope>
    <source>
        <strain evidence="2">ChiGjej1B1-19959</strain>
    </source>
</reference>
<protein>
    <recommendedName>
        <fullName evidence="4">GtrA-like protein domain-containing protein</fullName>
    </recommendedName>
</protein>
<organism evidence="2 3">
    <name type="scientific">Candidatus Fimenecus excrementigallinarum</name>
    <dbReference type="NCBI Taxonomy" id="2840816"/>
    <lineage>
        <taxon>Bacteria</taxon>
        <taxon>Bacillati</taxon>
        <taxon>Bacillota</taxon>
        <taxon>Clostridia</taxon>
        <taxon>Candidatus Fimenecus</taxon>
    </lineage>
</organism>
<keyword evidence="1" id="KW-0812">Transmembrane</keyword>
<feature type="transmembrane region" description="Helical" evidence="1">
    <location>
        <begin position="144"/>
        <end position="161"/>
    </location>
</feature>
<evidence type="ECO:0000313" key="3">
    <source>
        <dbReference type="Proteomes" id="UP000824071"/>
    </source>
</evidence>